<evidence type="ECO:0000313" key="2">
    <source>
        <dbReference type="EMBL" id="MFC6906239.1"/>
    </source>
</evidence>
<comment type="caution">
    <text evidence="2">The sequence shown here is derived from an EMBL/GenBank/DDBJ whole genome shotgun (WGS) entry which is preliminary data.</text>
</comment>
<dbReference type="Proteomes" id="UP001596312">
    <property type="component" value="Unassembled WGS sequence"/>
</dbReference>
<accession>A0ABD5VBF3</accession>
<dbReference type="RefSeq" id="WP_340604796.1">
    <property type="nucleotide sequence ID" value="NZ_JBBMXV010000004.1"/>
</dbReference>
<name>A0ABD5VBF3_9EURY</name>
<proteinExistence type="predicted"/>
<keyword evidence="3" id="KW-1185">Reference proteome</keyword>
<protein>
    <recommendedName>
        <fullName evidence="4">Small CPxCG-related zinc finger protein</fullName>
    </recommendedName>
</protein>
<evidence type="ECO:0008006" key="4">
    <source>
        <dbReference type="Google" id="ProtNLM"/>
    </source>
</evidence>
<sequence>MMRYVCTDCDWHVDSDGSIADDLGALAVEHHVRFGHPVELRNGDRPRDERTADNPVET</sequence>
<reference evidence="2 3" key="1">
    <citation type="journal article" date="2019" name="Int. J. Syst. Evol. Microbiol.">
        <title>The Global Catalogue of Microorganisms (GCM) 10K type strain sequencing project: providing services to taxonomists for standard genome sequencing and annotation.</title>
        <authorList>
            <consortium name="The Broad Institute Genomics Platform"/>
            <consortium name="The Broad Institute Genome Sequencing Center for Infectious Disease"/>
            <person name="Wu L."/>
            <person name="Ma J."/>
        </authorList>
    </citation>
    <scope>NUCLEOTIDE SEQUENCE [LARGE SCALE GENOMIC DNA]</scope>
    <source>
        <strain evidence="2 3">CGMCC 1.3240</strain>
    </source>
</reference>
<dbReference type="EMBL" id="JBHSXQ010000004">
    <property type="protein sequence ID" value="MFC6906239.1"/>
    <property type="molecule type" value="Genomic_DNA"/>
</dbReference>
<organism evidence="2 3">
    <name type="scientific">Halalkalicoccus tibetensis</name>
    <dbReference type="NCBI Taxonomy" id="175632"/>
    <lineage>
        <taxon>Archaea</taxon>
        <taxon>Methanobacteriati</taxon>
        <taxon>Methanobacteriota</taxon>
        <taxon>Stenosarchaea group</taxon>
        <taxon>Halobacteria</taxon>
        <taxon>Halobacteriales</taxon>
        <taxon>Halococcaceae</taxon>
        <taxon>Halalkalicoccus</taxon>
    </lineage>
</organism>
<dbReference type="AlphaFoldDB" id="A0ABD5VBF3"/>
<feature type="compositionally biased region" description="Basic and acidic residues" evidence="1">
    <location>
        <begin position="38"/>
        <end position="52"/>
    </location>
</feature>
<gene>
    <name evidence="2" type="ORF">ACFQGH_13650</name>
</gene>
<evidence type="ECO:0000313" key="3">
    <source>
        <dbReference type="Proteomes" id="UP001596312"/>
    </source>
</evidence>
<evidence type="ECO:0000256" key="1">
    <source>
        <dbReference type="SAM" id="MobiDB-lite"/>
    </source>
</evidence>
<feature type="region of interest" description="Disordered" evidence="1">
    <location>
        <begin position="38"/>
        <end position="58"/>
    </location>
</feature>